<dbReference type="Pfam" id="PF00581">
    <property type="entry name" value="Rhodanese"/>
    <property type="match status" value="1"/>
</dbReference>
<evidence type="ECO:0000313" key="2">
    <source>
        <dbReference type="EMBL" id="KAG5510604.1"/>
    </source>
</evidence>
<dbReference type="PROSITE" id="PS50206">
    <property type="entry name" value="RHODANESE_3"/>
    <property type="match status" value="1"/>
</dbReference>
<dbReference type="Gene3D" id="3.40.250.10">
    <property type="entry name" value="Rhodanese-like domain"/>
    <property type="match status" value="1"/>
</dbReference>
<comment type="caution">
    <text evidence="2">The sequence shown here is derived from an EMBL/GenBank/DDBJ whole genome shotgun (WGS) entry which is preliminary data.</text>
</comment>
<evidence type="ECO:0000313" key="3">
    <source>
        <dbReference type="Proteomes" id="UP000674318"/>
    </source>
</evidence>
<dbReference type="Proteomes" id="UP000674318">
    <property type="component" value="Unassembled WGS sequence"/>
</dbReference>
<dbReference type="RefSeq" id="XP_067759208.1">
    <property type="nucleotide sequence ID" value="XM_067902849.1"/>
</dbReference>
<organism evidence="2 3">
    <name type="scientific">Porcisia hertigi</name>
    <dbReference type="NCBI Taxonomy" id="2761500"/>
    <lineage>
        <taxon>Eukaryota</taxon>
        <taxon>Discoba</taxon>
        <taxon>Euglenozoa</taxon>
        <taxon>Kinetoplastea</taxon>
        <taxon>Metakinetoplastina</taxon>
        <taxon>Trypanosomatida</taxon>
        <taxon>Trypanosomatidae</taxon>
        <taxon>Leishmaniinae</taxon>
        <taxon>Porcisia</taxon>
    </lineage>
</organism>
<dbReference type="InterPro" id="IPR001763">
    <property type="entry name" value="Rhodanese-like_dom"/>
</dbReference>
<dbReference type="PANTHER" id="PTHR44086">
    <property type="entry name" value="THIOSULFATE SULFURTRANSFERASE RDL2, MITOCHONDRIAL-RELATED"/>
    <property type="match status" value="1"/>
</dbReference>
<keyword evidence="3" id="KW-1185">Reference proteome</keyword>
<evidence type="ECO:0000259" key="1">
    <source>
        <dbReference type="PROSITE" id="PS50206"/>
    </source>
</evidence>
<feature type="domain" description="Rhodanese" evidence="1">
    <location>
        <begin position="26"/>
        <end position="128"/>
    </location>
</feature>
<name>A0A836LJC4_9TRYP</name>
<dbReference type="GO" id="GO:0004792">
    <property type="term" value="F:thiosulfate-cyanide sulfurtransferase activity"/>
    <property type="evidence" value="ECO:0007669"/>
    <property type="project" value="TreeGrafter"/>
</dbReference>
<reference evidence="2 3" key="1">
    <citation type="submission" date="2021-02" db="EMBL/GenBank/DDBJ databases">
        <title>Porcisia hertigi Genome sequencing and assembly.</title>
        <authorList>
            <person name="Almutairi H."/>
            <person name="Gatherer D."/>
        </authorList>
    </citation>
    <scope>NUCLEOTIDE SEQUENCE [LARGE SCALE GENOMIC DNA]</scope>
    <source>
        <strain evidence="2 3">C119</strain>
    </source>
</reference>
<accession>A0A836LJC4</accession>
<dbReference type="EMBL" id="JAFJZO010000009">
    <property type="protein sequence ID" value="KAG5510604.1"/>
    <property type="molecule type" value="Genomic_DNA"/>
</dbReference>
<dbReference type="OrthoDB" id="566238at2759"/>
<dbReference type="GeneID" id="94292926"/>
<sequence length="131" mass="15067">MSLPDFTHPFNVYEAQAVVRALKSGGTSGVYLLDLREEFEVQALAPLPHALVIHLRDLDASMQMWDKDFRRKYGVRKPRKKDRILVYASNERRAASGSAFLTWHGYKSVVYMNAKMSEYLELTQGELDEDL</sequence>
<dbReference type="InterPro" id="IPR036873">
    <property type="entry name" value="Rhodanese-like_dom_sf"/>
</dbReference>
<gene>
    <name evidence="2" type="ORF">JKF63_06902</name>
</gene>
<dbReference type="PANTHER" id="PTHR44086:SF10">
    <property type="entry name" value="THIOSULFATE SULFURTRANSFERASE_RHODANESE-LIKE DOMAIN-CONTAINING PROTEIN 3"/>
    <property type="match status" value="1"/>
</dbReference>
<proteinExistence type="predicted"/>
<dbReference type="AlphaFoldDB" id="A0A836LJC4"/>
<dbReference type="KEGG" id="phet:94292926"/>
<protein>
    <recommendedName>
        <fullName evidence="1">Rhodanese domain-containing protein</fullName>
    </recommendedName>
</protein>
<dbReference type="GO" id="GO:0005739">
    <property type="term" value="C:mitochondrion"/>
    <property type="evidence" value="ECO:0007669"/>
    <property type="project" value="TreeGrafter"/>
</dbReference>
<dbReference type="SUPFAM" id="SSF52821">
    <property type="entry name" value="Rhodanese/Cell cycle control phosphatase"/>
    <property type="match status" value="1"/>
</dbReference>